<evidence type="ECO:0000313" key="11">
    <source>
        <dbReference type="EMBL" id="TDB08987.1"/>
    </source>
</evidence>
<dbReference type="Proteomes" id="UP000777173">
    <property type="component" value="Unassembled WGS sequence"/>
</dbReference>
<proteinExistence type="predicted"/>
<reference evidence="8 18" key="4">
    <citation type="submission" date="2019-11" db="EMBL/GenBank/DDBJ databases">
        <title>Complete genome sequence of Bacteroides dorei DSM 17855.</title>
        <authorList>
            <person name="Russell J.T."/>
        </authorList>
    </citation>
    <scope>NUCLEOTIDE SEQUENCE [LARGE SCALE GENOMIC DNA]</scope>
    <source>
        <strain evidence="8 18">DSM 17855</strain>
    </source>
</reference>
<dbReference type="Proteomes" id="UP000294834">
    <property type="component" value="Unassembled WGS sequence"/>
</dbReference>
<dbReference type="Proteomes" id="UP000283678">
    <property type="component" value="Unassembled WGS sequence"/>
</dbReference>
<dbReference type="KEGG" id="bdo:EL88_20380"/>
<reference evidence="16 17" key="2">
    <citation type="journal article" date="2019" name="Nat. Med.">
        <title>A library of human gut bacterial isolates paired with longitudinal multiomics data enables mechanistic microbiome research.</title>
        <authorList>
            <person name="Poyet M."/>
            <person name="Groussin M."/>
            <person name="Gibbons S.M."/>
            <person name="Avila-Pacheco J."/>
            <person name="Jiang X."/>
            <person name="Kearney S.M."/>
            <person name="Perrotta A.R."/>
            <person name="Berdy B."/>
            <person name="Zhao S."/>
            <person name="Lieberman T.D."/>
            <person name="Swanson P.K."/>
            <person name="Smith M."/>
            <person name="Roesemann S."/>
            <person name="Alexander J.E."/>
            <person name="Rich S.A."/>
            <person name="Livny J."/>
            <person name="Vlamakis H."/>
            <person name="Clish C."/>
            <person name="Bullock K."/>
            <person name="Deik A."/>
            <person name="Scott J."/>
            <person name="Pierce K.A."/>
            <person name="Xavier R.J."/>
            <person name="Alm E.J."/>
        </authorList>
    </citation>
    <scope>NUCLEOTIDE SEQUENCE [LARGE SCALE GENOMIC DNA]</scope>
    <source>
        <strain evidence="4 17">BIOML-A25</strain>
        <strain evidence="5 16">BIOML-A5</strain>
    </source>
</reference>
<dbReference type="Proteomes" id="UP000294527">
    <property type="component" value="Unassembled WGS sequence"/>
</dbReference>
<dbReference type="EMBL" id="SLTU01000002">
    <property type="protein sequence ID" value="TDA73422.1"/>
    <property type="molecule type" value="Genomic_DNA"/>
</dbReference>
<reference evidence="14 15" key="3">
    <citation type="journal article" date="2019" name="Nat. Microbiol.">
        <title>Genomic variation and strain-specific functional adaptation in the human gut microbiome during early life.</title>
        <authorList>
            <person name="Vatanen T."/>
            <person name="Plichta D.R."/>
            <person name="Somani J."/>
            <person name="Munch P.C."/>
            <person name="Arthur T.D."/>
            <person name="Hall A.B."/>
            <person name="Rudolf S."/>
            <person name="Oakeley E.J."/>
            <person name="Ke X."/>
            <person name="Young R.A."/>
            <person name="Haiser H.J."/>
            <person name="Kolde R."/>
            <person name="Yassour M."/>
            <person name="Luopajarvi K."/>
            <person name="Siljander H."/>
            <person name="Virtanen S.M."/>
            <person name="Ilonen J."/>
            <person name="Uibo R."/>
            <person name="Tillmann V."/>
            <person name="Mokurov S."/>
            <person name="Dorshakova N."/>
            <person name="Porter J.A."/>
            <person name="McHardy A.C."/>
            <person name="Lahdesmaki H."/>
            <person name="Vlamakis H."/>
            <person name="Huttenhower C."/>
            <person name="Knip M."/>
            <person name="Xavier R.J."/>
        </authorList>
    </citation>
    <scope>NUCLEOTIDE SEQUENCE [LARGE SCALE GENOMIC DNA]</scope>
    <source>
        <strain evidence="10 14">RJX1047</strain>
        <strain evidence="11 15">RJX1052</strain>
    </source>
</reference>
<dbReference type="Proteomes" id="UP000500949">
    <property type="component" value="Chromosome"/>
</dbReference>
<dbReference type="EMBL" id="JAHOAX010000028">
    <property type="protein sequence ID" value="MBV3125449.1"/>
    <property type="molecule type" value="Genomic_DNA"/>
</dbReference>
<gene>
    <name evidence="3" type="ORF">CE91St7_02860</name>
    <name evidence="9" type="ORF">DWW04_16130</name>
    <name evidence="10" type="ORF">E1I98_18890</name>
    <name evidence="11" type="ORF">E1J06_17280</name>
    <name evidence="5" type="ORF">F2Y61_14680</name>
    <name evidence="4" type="ORF">F2Z07_18780</name>
    <name evidence="8" type="ORF">GKD17_17630</name>
    <name evidence="6" type="ORF">KSU80_20060</name>
    <name evidence="12" type="ORF">QNN11_20485</name>
    <name evidence="7" type="ORF">RVH45_19950</name>
</gene>
<evidence type="ECO:0000313" key="17">
    <source>
        <dbReference type="Proteomes" id="UP000481700"/>
    </source>
</evidence>
<dbReference type="EMBL" id="CP126056">
    <property type="protein sequence ID" value="WHX09596.1"/>
    <property type="molecule type" value="Genomic_DNA"/>
</dbReference>
<dbReference type="EMBL" id="JAWDEV010000012">
    <property type="protein sequence ID" value="MDU0272117.1"/>
    <property type="molecule type" value="Genomic_DNA"/>
</dbReference>
<dbReference type="eggNOG" id="ENOG5033WAP">
    <property type="taxonomic scope" value="Bacteria"/>
</dbReference>
<dbReference type="EMBL" id="VVZV01000026">
    <property type="protein sequence ID" value="KAA5315725.1"/>
    <property type="molecule type" value="Genomic_DNA"/>
</dbReference>
<dbReference type="Proteomes" id="UP000347681">
    <property type="component" value="Unassembled WGS sequence"/>
</dbReference>
<dbReference type="Proteomes" id="UP000481700">
    <property type="component" value="Unassembled WGS sequence"/>
</dbReference>
<dbReference type="EMBL" id="QRZL01000019">
    <property type="protein sequence ID" value="RGV73470.1"/>
    <property type="molecule type" value="Genomic_DNA"/>
</dbReference>
<reference evidence="9 13" key="1">
    <citation type="submission" date="2018-08" db="EMBL/GenBank/DDBJ databases">
        <title>A genome reference for cultivated species of the human gut microbiota.</title>
        <authorList>
            <person name="Zou Y."/>
            <person name="Xue W."/>
            <person name="Luo G."/>
        </authorList>
    </citation>
    <scope>NUCLEOTIDE SEQUENCE [LARGE SCALE GENOMIC DNA]</scope>
    <source>
        <strain evidence="9 13">AF14-1AC</strain>
    </source>
</reference>
<evidence type="ECO:0000313" key="18">
    <source>
        <dbReference type="Proteomes" id="UP000500949"/>
    </source>
</evidence>
<feature type="signal peptide" evidence="1">
    <location>
        <begin position="1"/>
        <end position="20"/>
    </location>
</feature>
<dbReference type="EMBL" id="SLTX01000001">
    <property type="protein sequence ID" value="TDB08987.1"/>
    <property type="molecule type" value="Genomic_DNA"/>
</dbReference>
<evidence type="ECO:0000313" key="16">
    <source>
        <dbReference type="Proteomes" id="UP000347681"/>
    </source>
</evidence>
<dbReference type="Proteomes" id="UP001055104">
    <property type="component" value="Unassembled WGS sequence"/>
</dbReference>
<dbReference type="Proteomes" id="UP001177934">
    <property type="component" value="Chromosome"/>
</dbReference>
<evidence type="ECO:0000313" key="14">
    <source>
        <dbReference type="Proteomes" id="UP000294527"/>
    </source>
</evidence>
<evidence type="ECO:0000313" key="13">
    <source>
        <dbReference type="Proteomes" id="UP000283678"/>
    </source>
</evidence>
<dbReference type="PROSITE" id="PS51257">
    <property type="entry name" value="PROKAR_LIPOPROTEIN"/>
    <property type="match status" value="1"/>
</dbReference>
<dbReference type="AlphaFoldDB" id="A0A076IZW6"/>
<name>A0A076IZW6_9BACT</name>
<dbReference type="Proteomes" id="UP001181086">
    <property type="component" value="Unassembled WGS sequence"/>
</dbReference>
<dbReference type="KEGG" id="bdh:GV66_01410"/>
<reference evidence="12" key="7">
    <citation type="journal article" date="2023" name="Nat. Commun.">
        <title>Identification of a novel Human Milk Oligosaccharides utilization cluster in the infant gut commensal Bacteroides dorei.</title>
        <authorList>
            <person name="Kijner S."/>
            <person name="Ennis D."/>
            <person name="Shmorak S."/>
            <person name="Florentin A."/>
            <person name="Yassour M."/>
        </authorList>
    </citation>
    <scope>NUCLEOTIDE SEQUENCE</scope>
    <source>
        <strain evidence="12">2</strain>
    </source>
</reference>
<evidence type="ECO:0000313" key="12">
    <source>
        <dbReference type="EMBL" id="WHX09596.1"/>
    </source>
</evidence>
<evidence type="ECO:0000313" key="4">
    <source>
        <dbReference type="EMBL" id="KAA5315725.1"/>
    </source>
</evidence>
<sequence length="153" mass="16491">MKKNLFYYLFAMICSVALFASCSDDDDEVTGLTIDQVVGTFTGQLEVLNQSIPGTSIFVTKVDANTVKVELKDFKFSGLTIGDISAECKVALDREGDDFDLNGQATLTVAALGNIELPISITGEVDAKELDIDINITNVPALNTLKVEFEGTK</sequence>
<evidence type="ECO:0000313" key="6">
    <source>
        <dbReference type="EMBL" id="MBV3125449.1"/>
    </source>
</evidence>
<evidence type="ECO:0000313" key="7">
    <source>
        <dbReference type="EMBL" id="MDU0272117.1"/>
    </source>
</evidence>
<dbReference type="Pfam" id="PF13944">
    <property type="entry name" value="Calycin_like"/>
    <property type="match status" value="1"/>
</dbReference>
<protein>
    <submittedName>
        <fullName evidence="6">Calycin-like domain-containing protein</fullName>
    </submittedName>
</protein>
<reference evidence="7" key="8">
    <citation type="submission" date="2023-10" db="EMBL/GenBank/DDBJ databases">
        <title>Genome of Potential pathogenic bacteria in Crohn's disease.</title>
        <authorList>
            <person name="Rodriguez-Palacios A."/>
        </authorList>
    </citation>
    <scope>NUCLEOTIDE SEQUENCE</scope>
    <source>
        <strain evidence="7">CavFT-hAR62</strain>
    </source>
</reference>
<evidence type="ECO:0000259" key="2">
    <source>
        <dbReference type="Pfam" id="PF13944"/>
    </source>
</evidence>
<evidence type="ECO:0000256" key="1">
    <source>
        <dbReference type="SAM" id="SignalP"/>
    </source>
</evidence>
<dbReference type="GeneID" id="93448490"/>
<feature type="chain" id="PRO_5014216693" evidence="1">
    <location>
        <begin position="21"/>
        <end position="153"/>
    </location>
</feature>
<dbReference type="InterPro" id="IPR024311">
    <property type="entry name" value="Lipocalin-like"/>
</dbReference>
<organism evidence="5 16">
    <name type="scientific">Phocaeicola dorei</name>
    <dbReference type="NCBI Taxonomy" id="357276"/>
    <lineage>
        <taxon>Bacteria</taxon>
        <taxon>Pseudomonadati</taxon>
        <taxon>Bacteroidota</taxon>
        <taxon>Bacteroidia</taxon>
        <taxon>Bacteroidales</taxon>
        <taxon>Bacteroidaceae</taxon>
        <taxon>Phocaeicola</taxon>
    </lineage>
</organism>
<dbReference type="EMBL" id="CP046176">
    <property type="protein sequence ID" value="QJR78062.1"/>
    <property type="molecule type" value="Genomic_DNA"/>
</dbReference>
<dbReference type="Gene3D" id="2.40.128.350">
    <property type="match status" value="1"/>
</dbReference>
<feature type="domain" description="Lipocalin-like" evidence="2">
    <location>
        <begin position="39"/>
        <end position="152"/>
    </location>
</feature>
<dbReference type="RefSeq" id="WP_007831221.1">
    <property type="nucleotide sequence ID" value="NZ_BAABYF010000001.1"/>
</dbReference>
<accession>A0A076IZW6</accession>
<keyword evidence="1" id="KW-0732">Signal</keyword>
<dbReference type="EMBL" id="VVZB01000007">
    <property type="protein sequence ID" value="KAA5381959.1"/>
    <property type="molecule type" value="Genomic_DNA"/>
</dbReference>
<dbReference type="EMBL" id="BQOB01000001">
    <property type="protein sequence ID" value="GKH79402.1"/>
    <property type="molecule type" value="Genomic_DNA"/>
</dbReference>
<reference evidence="3" key="6">
    <citation type="submission" date="2022-01" db="EMBL/GenBank/DDBJ databases">
        <title>Novel bile acid biosynthetic pathways are enriched in the microbiome of centenarians.</title>
        <authorList>
            <person name="Sato Y."/>
            <person name="Atarashi K."/>
            <person name="Plichta R.D."/>
            <person name="Arai Y."/>
            <person name="Sasajima S."/>
            <person name="Kearney M.S."/>
            <person name="Suda W."/>
            <person name="Takeshita K."/>
            <person name="Sasaki T."/>
            <person name="Okamoto S."/>
            <person name="Skelly N.A."/>
            <person name="Okamura Y."/>
            <person name="Vlamakis H."/>
            <person name="Li Y."/>
            <person name="Tanoue T."/>
            <person name="Takei H."/>
            <person name="Nittono H."/>
            <person name="Narushima S."/>
            <person name="Irie J."/>
            <person name="Itoh H."/>
            <person name="Moriya K."/>
            <person name="Sugiura Y."/>
            <person name="Suematsu M."/>
            <person name="Moritoki N."/>
            <person name="Shibata S."/>
            <person name="Littman R.D."/>
            <person name="Fischbach A.M."/>
            <person name="Uwamino Y."/>
            <person name="Inoue T."/>
            <person name="Honda A."/>
            <person name="Hattori M."/>
            <person name="Murai T."/>
            <person name="Xavier J.R."/>
            <person name="Hirose N."/>
            <person name="Honda K."/>
        </authorList>
    </citation>
    <scope>NUCLEOTIDE SEQUENCE</scope>
    <source>
        <strain evidence="3">CE91-St7</strain>
    </source>
</reference>
<evidence type="ECO:0000313" key="8">
    <source>
        <dbReference type="EMBL" id="QJR78062.1"/>
    </source>
</evidence>
<evidence type="ECO:0000313" key="10">
    <source>
        <dbReference type="EMBL" id="TDA73422.1"/>
    </source>
</evidence>
<evidence type="ECO:0000313" key="15">
    <source>
        <dbReference type="Proteomes" id="UP000294834"/>
    </source>
</evidence>
<reference evidence="6" key="5">
    <citation type="submission" date="2021-06" db="EMBL/GenBank/DDBJ databases">
        <title>Collection of gut derived symbiotic bacterial strains cultured from healthy donors.</title>
        <authorList>
            <person name="Lin H."/>
            <person name="Littmann E."/>
            <person name="Pamer E.G."/>
        </authorList>
    </citation>
    <scope>NUCLEOTIDE SEQUENCE</scope>
    <source>
        <strain evidence="6">MSK.5.10</strain>
    </source>
</reference>
<evidence type="ECO:0000313" key="9">
    <source>
        <dbReference type="EMBL" id="RGV73470.1"/>
    </source>
</evidence>
<evidence type="ECO:0000313" key="3">
    <source>
        <dbReference type="EMBL" id="GKH79402.1"/>
    </source>
</evidence>
<evidence type="ECO:0000313" key="5">
    <source>
        <dbReference type="EMBL" id="KAA5381959.1"/>
    </source>
</evidence>